<feature type="transmembrane region" description="Helical" evidence="5">
    <location>
        <begin position="203"/>
        <end position="223"/>
    </location>
</feature>
<evidence type="ECO:0000256" key="2">
    <source>
        <dbReference type="ARBA" id="ARBA00022692"/>
    </source>
</evidence>
<dbReference type="PANTHER" id="PTHR37422:SF17">
    <property type="entry name" value="O-ANTIGEN LIGASE"/>
    <property type="match status" value="1"/>
</dbReference>
<keyword evidence="8" id="KW-1185">Reference proteome</keyword>
<feature type="transmembrane region" description="Helical" evidence="5">
    <location>
        <begin position="325"/>
        <end position="355"/>
    </location>
</feature>
<feature type="transmembrane region" description="Helical" evidence="5">
    <location>
        <begin position="169"/>
        <end position="197"/>
    </location>
</feature>
<keyword evidence="3 5" id="KW-1133">Transmembrane helix</keyword>
<evidence type="ECO:0000313" key="7">
    <source>
        <dbReference type="EMBL" id="SUO97903.1"/>
    </source>
</evidence>
<evidence type="ECO:0000256" key="4">
    <source>
        <dbReference type="ARBA" id="ARBA00023136"/>
    </source>
</evidence>
<feature type="transmembrane region" description="Helical" evidence="5">
    <location>
        <begin position="75"/>
        <end position="91"/>
    </location>
</feature>
<dbReference type="InterPro" id="IPR007016">
    <property type="entry name" value="O-antigen_ligase-rel_domated"/>
</dbReference>
<sequence length="365" mass="43384">MINFILMFILAFLFVSRGFFSFLDIFIWFYGFYCFFIYVRRNKIIIPFRLSTPFLLFLIYIFVNCIVNNVLDFRIIYYFSIIIPLYFIFSLENKSTEYFVISLGCILAVVFICSLLNLLQISDFNYMFYIRDGGIRASGLMYNPNYFAYSTFISFLLLDSFFSKGKIKLILLFMMAFLILLSFSRGVILGMLVYFVFKIKYKLIPIFVLLILFFYLSNIFTLLDMNIDDLYKTLEYRLENLKTGDLSGRVTTWIIGYEVWSLNLKNILFGFGFNNFIENTEYLGVSNTVHNSYLRMLYEFGILGFIFIVYLFYKFIETISKNKIFLIFLPILITWISNDFFIVKDTFLLICILIVNSKHDWEGAR</sequence>
<feature type="transmembrane region" description="Helical" evidence="5">
    <location>
        <begin position="6"/>
        <end position="39"/>
    </location>
</feature>
<dbReference type="EMBL" id="UHIA01000004">
    <property type="protein sequence ID" value="SUO97903.1"/>
    <property type="molecule type" value="Genomic_DNA"/>
</dbReference>
<feature type="domain" description="O-antigen ligase-related" evidence="6">
    <location>
        <begin position="171"/>
        <end position="308"/>
    </location>
</feature>
<gene>
    <name evidence="7" type="ORF">NCTC10717_01678</name>
</gene>
<evidence type="ECO:0000256" key="5">
    <source>
        <dbReference type="SAM" id="Phobius"/>
    </source>
</evidence>
<feature type="transmembrane region" description="Helical" evidence="5">
    <location>
        <begin position="98"/>
        <end position="119"/>
    </location>
</feature>
<reference evidence="7 8" key="1">
    <citation type="submission" date="2018-06" db="EMBL/GenBank/DDBJ databases">
        <authorList>
            <consortium name="Pathogen Informatics"/>
            <person name="Doyle S."/>
        </authorList>
    </citation>
    <scope>NUCLEOTIDE SEQUENCE [LARGE SCALE GENOMIC DNA]</scope>
    <source>
        <strain evidence="7 8">NCTC10717</strain>
    </source>
</reference>
<dbReference type="Proteomes" id="UP000254575">
    <property type="component" value="Unassembled WGS sequence"/>
</dbReference>
<dbReference type="OrthoDB" id="871774at2"/>
<feature type="transmembrane region" description="Helical" evidence="5">
    <location>
        <begin position="296"/>
        <end position="313"/>
    </location>
</feature>
<accession>A0A380N195</accession>
<evidence type="ECO:0000259" key="6">
    <source>
        <dbReference type="Pfam" id="PF04932"/>
    </source>
</evidence>
<dbReference type="Pfam" id="PF04932">
    <property type="entry name" value="Wzy_C"/>
    <property type="match status" value="1"/>
</dbReference>
<keyword evidence="7" id="KW-0436">Ligase</keyword>
<dbReference type="AlphaFoldDB" id="A0A380N195"/>
<protein>
    <submittedName>
        <fullName evidence="7">Lipid A core - O-antigen ligase and related enzymes</fullName>
    </submittedName>
</protein>
<keyword evidence="4 5" id="KW-0472">Membrane</keyword>
<dbReference type="PANTHER" id="PTHR37422">
    <property type="entry name" value="TEICHURONIC ACID BIOSYNTHESIS PROTEIN TUAE"/>
    <property type="match status" value="1"/>
</dbReference>
<dbReference type="InterPro" id="IPR051533">
    <property type="entry name" value="WaaL-like"/>
</dbReference>
<dbReference type="GO" id="GO:0016020">
    <property type="term" value="C:membrane"/>
    <property type="evidence" value="ECO:0007669"/>
    <property type="project" value="UniProtKB-SubCell"/>
</dbReference>
<proteinExistence type="predicted"/>
<dbReference type="GO" id="GO:0016874">
    <property type="term" value="F:ligase activity"/>
    <property type="evidence" value="ECO:0007669"/>
    <property type="project" value="UniProtKB-KW"/>
</dbReference>
<evidence type="ECO:0000256" key="3">
    <source>
        <dbReference type="ARBA" id="ARBA00022989"/>
    </source>
</evidence>
<evidence type="ECO:0000313" key="8">
    <source>
        <dbReference type="Proteomes" id="UP000254575"/>
    </source>
</evidence>
<feature type="transmembrane region" description="Helical" evidence="5">
    <location>
        <begin position="46"/>
        <end position="63"/>
    </location>
</feature>
<feature type="transmembrane region" description="Helical" evidence="5">
    <location>
        <begin position="146"/>
        <end position="162"/>
    </location>
</feature>
<comment type="subcellular location">
    <subcellularLocation>
        <location evidence="1">Membrane</location>
        <topology evidence="1">Multi-pass membrane protein</topology>
    </subcellularLocation>
</comment>
<evidence type="ECO:0000256" key="1">
    <source>
        <dbReference type="ARBA" id="ARBA00004141"/>
    </source>
</evidence>
<keyword evidence="2 5" id="KW-0812">Transmembrane</keyword>
<organism evidence="7 8">
    <name type="scientific">Suttonella indologenes</name>
    <dbReference type="NCBI Taxonomy" id="13276"/>
    <lineage>
        <taxon>Bacteria</taxon>
        <taxon>Pseudomonadati</taxon>
        <taxon>Pseudomonadota</taxon>
        <taxon>Gammaproteobacteria</taxon>
        <taxon>Cardiobacteriales</taxon>
        <taxon>Cardiobacteriaceae</taxon>
        <taxon>Suttonella</taxon>
    </lineage>
</organism>
<name>A0A380N195_9GAMM</name>